<evidence type="ECO:0000256" key="2">
    <source>
        <dbReference type="SAM" id="MobiDB-lite"/>
    </source>
</evidence>
<organism evidence="3 4">
    <name type="scientific">Candidatus Alectryocaccomicrobium excrementavium</name>
    <dbReference type="NCBI Taxonomy" id="2840668"/>
    <lineage>
        <taxon>Bacteria</taxon>
        <taxon>Bacillati</taxon>
        <taxon>Bacillota</taxon>
        <taxon>Clostridia</taxon>
        <taxon>Candidatus Alectryocaccomicrobium</taxon>
    </lineage>
</organism>
<name>A0A9D1K7N0_9FIRM</name>
<sequence length="911" mass="93590">MLPELLEAEAALQAAIAKTEDILDAVEQEEARETAEAARVTAEQGRVAAEEAREEAFEQFEQNLAGGEYNGATFTPAVSAAGVISWTNDKGLANPASVNIMGPQGPAGATGATGAAGPQGPQGPQGEPGATGPQGPQGETGPAGPQGPQGATGPQGPQGETGPQGEPGSAGPTGPRGGDGVSPTIAVSKSGKVTTITIVDAAGTHTATINDGADGSGTGDMLKATYDVDGDGVVDDSEKLGGQLPEHYASMDDLAEKASLPVSDTPPEDSEFWVDTGVSPTMLRRWRGADVPTAREYQQTISADTGSASLSIDNAQGQVQSVAVEAGCRAKQAGTGAASPANVRAITGRESVAVEACGKNIADVVSPYQVASQPPDFIASTITPGSIEMSANVAVSSVWQAWRIWWPVKSGMNYTISAKMESGDDSFTPSLGVYTKTGVNGTTSSVGALTSNGSTTVNTNNNNFIGLYLHFTGDVGTTGARTVRYYDIQIEEGSEATAYEPYRALGGGTVTPTEPLYGLPDAKDTVEVSTDGDVTVTRRTGAAVLDGTENWIRSIKGDDGYYWRLSIADIYQITTSVLPNIICSHYQTETPDAQWTGADSCISQNRNENMRTDVLIYDANYAESDLATWKSYLAAQAAAGTPVTIVYELAEPTAETPSPVAPIAPQPGVVNIFTDADTFSATITGSGWDTIGDMGGLEAQLAAKADAADLAAVATSGDYEDLINLPTIPEPITVDSQITENGQNPVAGGAIFDALADKADSADLSAVATSGSYDDLSDKPTIPPAVTIDSTITEDGTNPVTGGAIYTALAGKADVGDIPTGLLQSVFSGTVTLLSTGWTQDADGAYSQIVTATGVTATAIVYVAFHPDSRSAFLDAGIYCSAQIANQLAFRASSQPDTDISVNVHAMEVVA</sequence>
<gene>
    <name evidence="3" type="ORF">IAA84_08685</name>
</gene>
<protein>
    <submittedName>
        <fullName evidence="3">Collagen-like protein</fullName>
    </submittedName>
</protein>
<dbReference type="Pfam" id="PF01391">
    <property type="entry name" value="Collagen"/>
    <property type="match status" value="1"/>
</dbReference>
<dbReference type="PANTHER" id="PTHR24637">
    <property type="entry name" value="COLLAGEN"/>
    <property type="match status" value="1"/>
</dbReference>
<dbReference type="Proteomes" id="UP000824140">
    <property type="component" value="Unassembled WGS sequence"/>
</dbReference>
<evidence type="ECO:0000313" key="3">
    <source>
        <dbReference type="EMBL" id="HIS93073.1"/>
    </source>
</evidence>
<evidence type="ECO:0000256" key="1">
    <source>
        <dbReference type="SAM" id="Coils"/>
    </source>
</evidence>
<accession>A0A9D1K7N0</accession>
<reference evidence="3" key="1">
    <citation type="submission" date="2020-10" db="EMBL/GenBank/DDBJ databases">
        <authorList>
            <person name="Gilroy R."/>
        </authorList>
    </citation>
    <scope>NUCLEOTIDE SEQUENCE</scope>
    <source>
        <strain evidence="3">13766</strain>
    </source>
</reference>
<proteinExistence type="predicted"/>
<evidence type="ECO:0000313" key="4">
    <source>
        <dbReference type="Proteomes" id="UP000824140"/>
    </source>
</evidence>
<keyword evidence="1" id="KW-0175">Coiled coil</keyword>
<dbReference type="AlphaFoldDB" id="A0A9D1K7N0"/>
<feature type="compositionally biased region" description="Low complexity" evidence="2">
    <location>
        <begin position="102"/>
        <end position="167"/>
    </location>
</feature>
<comment type="caution">
    <text evidence="3">The sequence shown here is derived from an EMBL/GenBank/DDBJ whole genome shotgun (WGS) entry which is preliminary data.</text>
</comment>
<dbReference type="PANTHER" id="PTHR24637:SF428">
    <property type="entry name" value="SCAVENGER RECEPTOR CLASS A MEMBER 3"/>
    <property type="match status" value="1"/>
</dbReference>
<dbReference type="InterPro" id="IPR008160">
    <property type="entry name" value="Collagen"/>
</dbReference>
<keyword evidence="3" id="KW-0176">Collagen</keyword>
<reference evidence="3" key="2">
    <citation type="journal article" date="2021" name="PeerJ">
        <title>Extensive microbial diversity within the chicken gut microbiome revealed by metagenomics and culture.</title>
        <authorList>
            <person name="Gilroy R."/>
            <person name="Ravi A."/>
            <person name="Getino M."/>
            <person name="Pursley I."/>
            <person name="Horton D.L."/>
            <person name="Alikhan N.F."/>
            <person name="Baker D."/>
            <person name="Gharbi K."/>
            <person name="Hall N."/>
            <person name="Watson M."/>
            <person name="Adriaenssens E.M."/>
            <person name="Foster-Nyarko E."/>
            <person name="Jarju S."/>
            <person name="Secka A."/>
            <person name="Antonio M."/>
            <person name="Oren A."/>
            <person name="Chaudhuri R.R."/>
            <person name="La Ragione R."/>
            <person name="Hildebrand F."/>
            <person name="Pallen M.J."/>
        </authorList>
    </citation>
    <scope>NUCLEOTIDE SEQUENCE</scope>
    <source>
        <strain evidence="3">13766</strain>
    </source>
</reference>
<feature type="region of interest" description="Disordered" evidence="2">
    <location>
        <begin position="97"/>
        <end position="188"/>
    </location>
</feature>
<feature type="coiled-coil region" evidence="1">
    <location>
        <begin position="9"/>
        <end position="43"/>
    </location>
</feature>
<dbReference type="EMBL" id="DVJN01000172">
    <property type="protein sequence ID" value="HIS93073.1"/>
    <property type="molecule type" value="Genomic_DNA"/>
</dbReference>